<evidence type="ECO:0000313" key="9">
    <source>
        <dbReference type="Proteomes" id="UP001652623"/>
    </source>
</evidence>
<comment type="function">
    <text evidence="1 6">Plant non-specific lipid-transfer proteins transfer phospholipids as well as galactolipids across membranes. May play a role in wax or cutin deposition in the cell walls of expanding epidermal cells and certain secretory tissues.</text>
</comment>
<keyword evidence="7" id="KW-0732">Signal</keyword>
<dbReference type="SUPFAM" id="SSF47699">
    <property type="entry name" value="Bifunctional inhibitor/lipid-transfer protein/seed storage 2S albumin"/>
    <property type="match status" value="1"/>
</dbReference>
<gene>
    <name evidence="10" type="primary">LOC107411808</name>
</gene>
<dbReference type="InterPro" id="IPR016140">
    <property type="entry name" value="Bifunc_inhib/LTP/seed_store"/>
</dbReference>
<evidence type="ECO:0000256" key="6">
    <source>
        <dbReference type="RuleBase" id="RU000628"/>
    </source>
</evidence>
<dbReference type="InterPro" id="IPR036312">
    <property type="entry name" value="Bifun_inhib/LTP/seed_sf"/>
</dbReference>
<feature type="domain" description="Bifunctional inhibitor/plant lipid transfer protein/seed storage helical" evidence="8">
    <location>
        <begin position="32"/>
        <end position="116"/>
    </location>
</feature>
<dbReference type="SMART" id="SM00499">
    <property type="entry name" value="AAI"/>
    <property type="match status" value="1"/>
</dbReference>
<dbReference type="GO" id="GO:0008289">
    <property type="term" value="F:lipid binding"/>
    <property type="evidence" value="ECO:0007669"/>
    <property type="project" value="UniProtKB-KW"/>
</dbReference>
<evidence type="ECO:0000256" key="3">
    <source>
        <dbReference type="ARBA" id="ARBA00022448"/>
    </source>
</evidence>
<dbReference type="PANTHER" id="PTHR33076">
    <property type="entry name" value="NON-SPECIFIC LIPID-TRANSFER PROTEIN 2-RELATED"/>
    <property type="match status" value="1"/>
</dbReference>
<sequence>MAKFAGGEVAFVGVIACMSLCASPRVDATITCLNVTNWLTPCISYGAMGGSVPMECCTGIHELNAAYKTTEDVRKACSCFQNGAAMSPGVDYDRLNELPGKCSSNYPYRVSPDTDCSKVGFALSAQSSKYLI</sequence>
<organism evidence="9 10">
    <name type="scientific">Ziziphus jujuba</name>
    <name type="common">Chinese jujube</name>
    <name type="synonym">Ziziphus sativa</name>
    <dbReference type="NCBI Taxonomy" id="326968"/>
    <lineage>
        <taxon>Eukaryota</taxon>
        <taxon>Viridiplantae</taxon>
        <taxon>Streptophyta</taxon>
        <taxon>Embryophyta</taxon>
        <taxon>Tracheophyta</taxon>
        <taxon>Spermatophyta</taxon>
        <taxon>Magnoliopsida</taxon>
        <taxon>eudicotyledons</taxon>
        <taxon>Gunneridae</taxon>
        <taxon>Pentapetalae</taxon>
        <taxon>rosids</taxon>
        <taxon>fabids</taxon>
        <taxon>Rosales</taxon>
        <taxon>Rhamnaceae</taxon>
        <taxon>Paliureae</taxon>
        <taxon>Ziziphus</taxon>
    </lineage>
</organism>
<comment type="similarity">
    <text evidence="2 6">Belongs to the plant LTP family.</text>
</comment>
<dbReference type="InterPro" id="IPR000528">
    <property type="entry name" value="Plant_nsLTP"/>
</dbReference>
<keyword evidence="3 6" id="KW-0813">Transport</keyword>
<accession>A0A6P3ZBP9</accession>
<dbReference type="Gene3D" id="1.10.110.10">
    <property type="entry name" value="Plant lipid-transfer and hydrophobic proteins"/>
    <property type="match status" value="1"/>
</dbReference>
<dbReference type="AlphaFoldDB" id="A0A6P3ZBP9"/>
<evidence type="ECO:0000256" key="5">
    <source>
        <dbReference type="ARBA" id="ARBA00023157"/>
    </source>
</evidence>
<evidence type="ECO:0000313" key="10">
    <source>
        <dbReference type="RefSeq" id="XP_015874954.3"/>
    </source>
</evidence>
<dbReference type="PRINTS" id="PR00382">
    <property type="entry name" value="LIPIDTRNSFER"/>
</dbReference>
<evidence type="ECO:0000256" key="4">
    <source>
        <dbReference type="ARBA" id="ARBA00023121"/>
    </source>
</evidence>
<dbReference type="CDD" id="cd01960">
    <property type="entry name" value="nsLTP1"/>
    <property type="match status" value="1"/>
</dbReference>
<evidence type="ECO:0000256" key="2">
    <source>
        <dbReference type="ARBA" id="ARBA00009748"/>
    </source>
</evidence>
<name>A0A6P3ZBP9_ZIZJJ</name>
<keyword evidence="9" id="KW-1185">Reference proteome</keyword>
<feature type="signal peptide" evidence="7">
    <location>
        <begin position="1"/>
        <end position="28"/>
    </location>
</feature>
<reference evidence="10" key="1">
    <citation type="submission" date="2025-08" db="UniProtKB">
        <authorList>
            <consortium name="RefSeq"/>
        </authorList>
    </citation>
    <scope>IDENTIFICATION</scope>
    <source>
        <tissue evidence="10">Seedling</tissue>
    </source>
</reference>
<evidence type="ECO:0000256" key="7">
    <source>
        <dbReference type="SAM" id="SignalP"/>
    </source>
</evidence>
<protein>
    <recommendedName>
        <fullName evidence="6">Non-specific lipid-transfer protein</fullName>
    </recommendedName>
</protein>
<dbReference type="GO" id="GO:0006869">
    <property type="term" value="P:lipid transport"/>
    <property type="evidence" value="ECO:0007669"/>
    <property type="project" value="InterPro"/>
</dbReference>
<dbReference type="Pfam" id="PF00234">
    <property type="entry name" value="Tryp_alpha_amyl"/>
    <property type="match status" value="1"/>
</dbReference>
<dbReference type="RefSeq" id="XP_015874954.3">
    <property type="nucleotide sequence ID" value="XM_016019468.4"/>
</dbReference>
<dbReference type="InParanoid" id="A0A6P3ZBP9"/>
<dbReference type="GeneID" id="107411808"/>
<feature type="chain" id="PRO_5046769259" description="Non-specific lipid-transfer protein" evidence="7">
    <location>
        <begin position="29"/>
        <end position="132"/>
    </location>
</feature>
<evidence type="ECO:0000256" key="1">
    <source>
        <dbReference type="ARBA" id="ARBA00003211"/>
    </source>
</evidence>
<dbReference type="Proteomes" id="UP001652623">
    <property type="component" value="Chromosome 10"/>
</dbReference>
<keyword evidence="5" id="KW-1015">Disulfide bond</keyword>
<proteinExistence type="inferred from homology"/>
<evidence type="ECO:0000259" key="8">
    <source>
        <dbReference type="SMART" id="SM00499"/>
    </source>
</evidence>
<dbReference type="KEGG" id="zju:107411808"/>
<keyword evidence="4 6" id="KW-0446">Lipid-binding</keyword>